<keyword evidence="3" id="KW-1185">Reference proteome</keyword>
<evidence type="ECO:0000256" key="1">
    <source>
        <dbReference type="SAM" id="Phobius"/>
    </source>
</evidence>
<proteinExistence type="predicted"/>
<dbReference type="Proteomes" id="UP000499080">
    <property type="component" value="Unassembled WGS sequence"/>
</dbReference>
<dbReference type="OrthoDB" id="10253982at2759"/>
<sequence length="110" mass="12485">MKVLMSLGSTGGIYFCIVTNYWGLKNHIMYWHDSLVNLLWKSFQHPSSNLCSCYHSVLDHEFIIPELKMASPDLLWYSSDSLHTVGVLDLVSDKTGDHHLSLKADIAFSI</sequence>
<evidence type="ECO:0000313" key="2">
    <source>
        <dbReference type="EMBL" id="GBN11423.1"/>
    </source>
</evidence>
<dbReference type="AlphaFoldDB" id="A0A4Y2LC21"/>
<keyword evidence="1" id="KW-1133">Transmembrane helix</keyword>
<dbReference type="EMBL" id="BGPR01005573">
    <property type="protein sequence ID" value="GBN11423.1"/>
    <property type="molecule type" value="Genomic_DNA"/>
</dbReference>
<keyword evidence="1" id="KW-0812">Transmembrane</keyword>
<protein>
    <submittedName>
        <fullName evidence="2">Uncharacterized protein</fullName>
    </submittedName>
</protein>
<evidence type="ECO:0000313" key="3">
    <source>
        <dbReference type="Proteomes" id="UP000499080"/>
    </source>
</evidence>
<name>A0A4Y2LC21_ARAVE</name>
<gene>
    <name evidence="2" type="ORF">AVEN_88436_1</name>
</gene>
<comment type="caution">
    <text evidence="2">The sequence shown here is derived from an EMBL/GenBank/DDBJ whole genome shotgun (WGS) entry which is preliminary data.</text>
</comment>
<feature type="transmembrane region" description="Helical" evidence="1">
    <location>
        <begin position="6"/>
        <end position="24"/>
    </location>
</feature>
<reference evidence="2 3" key="1">
    <citation type="journal article" date="2019" name="Sci. Rep.">
        <title>Orb-weaving spider Araneus ventricosus genome elucidates the spidroin gene catalogue.</title>
        <authorList>
            <person name="Kono N."/>
            <person name="Nakamura H."/>
            <person name="Ohtoshi R."/>
            <person name="Moran D.A.P."/>
            <person name="Shinohara A."/>
            <person name="Yoshida Y."/>
            <person name="Fujiwara M."/>
            <person name="Mori M."/>
            <person name="Tomita M."/>
            <person name="Arakawa K."/>
        </authorList>
    </citation>
    <scope>NUCLEOTIDE SEQUENCE [LARGE SCALE GENOMIC DNA]</scope>
</reference>
<keyword evidence="1" id="KW-0472">Membrane</keyword>
<accession>A0A4Y2LC21</accession>
<organism evidence="2 3">
    <name type="scientific">Araneus ventricosus</name>
    <name type="common">Orbweaver spider</name>
    <name type="synonym">Epeira ventricosa</name>
    <dbReference type="NCBI Taxonomy" id="182803"/>
    <lineage>
        <taxon>Eukaryota</taxon>
        <taxon>Metazoa</taxon>
        <taxon>Ecdysozoa</taxon>
        <taxon>Arthropoda</taxon>
        <taxon>Chelicerata</taxon>
        <taxon>Arachnida</taxon>
        <taxon>Araneae</taxon>
        <taxon>Araneomorphae</taxon>
        <taxon>Entelegynae</taxon>
        <taxon>Araneoidea</taxon>
        <taxon>Araneidae</taxon>
        <taxon>Araneus</taxon>
    </lineage>
</organism>